<accession>A0A6J7VEX8</accession>
<gene>
    <name evidence="1" type="ORF">UFOPK4367_00915</name>
</gene>
<proteinExistence type="predicted"/>
<organism evidence="1">
    <name type="scientific">freshwater metagenome</name>
    <dbReference type="NCBI Taxonomy" id="449393"/>
    <lineage>
        <taxon>unclassified sequences</taxon>
        <taxon>metagenomes</taxon>
        <taxon>ecological metagenomes</taxon>
    </lineage>
</organism>
<evidence type="ECO:0000313" key="1">
    <source>
        <dbReference type="EMBL" id="CAB5076092.1"/>
    </source>
</evidence>
<reference evidence="1" key="1">
    <citation type="submission" date="2020-05" db="EMBL/GenBank/DDBJ databases">
        <authorList>
            <person name="Chiriac C."/>
            <person name="Salcher M."/>
            <person name="Ghai R."/>
            <person name="Kavagutti S V."/>
        </authorList>
    </citation>
    <scope>NUCLEOTIDE SEQUENCE</scope>
</reference>
<sequence length="113" mass="13448">MLLSYEYLNLTRAEVLTSILADFLKTHFEFTDPLPGVWYSLSQVQYWAFYDVDNPNYEPPDFPEVEPYQFDEEIFPNFVFYEESEEDFAGAHQIWEFTDDFAPIPRPLAITKQ</sequence>
<dbReference type="EMBL" id="CAFBRC010000054">
    <property type="protein sequence ID" value="CAB5076092.1"/>
    <property type="molecule type" value="Genomic_DNA"/>
</dbReference>
<dbReference type="AlphaFoldDB" id="A0A6J7VEX8"/>
<name>A0A6J7VEX8_9ZZZZ</name>
<protein>
    <submittedName>
        <fullName evidence="1">Unannotated protein</fullName>
    </submittedName>
</protein>